<accession>A0A426XFS1</accession>
<name>A0A426XFS1_ENSVE</name>
<dbReference type="Proteomes" id="UP000287651">
    <property type="component" value="Unassembled WGS sequence"/>
</dbReference>
<protein>
    <submittedName>
        <fullName evidence="1">Uncharacterized protein</fullName>
    </submittedName>
</protein>
<evidence type="ECO:0000313" key="2">
    <source>
        <dbReference type="Proteomes" id="UP000287651"/>
    </source>
</evidence>
<reference evidence="1 2" key="1">
    <citation type="journal article" date="2014" name="Agronomy (Basel)">
        <title>A Draft Genome Sequence for Ensete ventricosum, the Drought-Tolerant Tree Against Hunger.</title>
        <authorList>
            <person name="Harrison J."/>
            <person name="Moore K.A."/>
            <person name="Paszkiewicz K."/>
            <person name="Jones T."/>
            <person name="Grant M."/>
            <person name="Ambacheew D."/>
            <person name="Muzemil S."/>
            <person name="Studholme D.J."/>
        </authorList>
    </citation>
    <scope>NUCLEOTIDE SEQUENCE [LARGE SCALE GENOMIC DNA]</scope>
</reference>
<gene>
    <name evidence="1" type="ORF">B296_00049134</name>
</gene>
<organism evidence="1 2">
    <name type="scientific">Ensete ventricosum</name>
    <name type="common">Abyssinian banana</name>
    <name type="synonym">Musa ensete</name>
    <dbReference type="NCBI Taxonomy" id="4639"/>
    <lineage>
        <taxon>Eukaryota</taxon>
        <taxon>Viridiplantae</taxon>
        <taxon>Streptophyta</taxon>
        <taxon>Embryophyta</taxon>
        <taxon>Tracheophyta</taxon>
        <taxon>Spermatophyta</taxon>
        <taxon>Magnoliopsida</taxon>
        <taxon>Liliopsida</taxon>
        <taxon>Zingiberales</taxon>
        <taxon>Musaceae</taxon>
        <taxon>Ensete</taxon>
    </lineage>
</organism>
<sequence length="134" mass="15506">MINAELVEYGNLTEKIQPTRYNMYHAVPPSSSSTCYREREREKKVWGRRFHGYQSGLSSKNTGQKGNAMRTRKRMRSQIESVSAYCNHFTRVDLLRSTIVDFSFPSENLMDAAALNTHVYSKHLFPQQLIPIMA</sequence>
<dbReference type="AlphaFoldDB" id="A0A426XFS1"/>
<proteinExistence type="predicted"/>
<dbReference type="EMBL" id="AMZH03021330">
    <property type="protein sequence ID" value="RRT38306.1"/>
    <property type="molecule type" value="Genomic_DNA"/>
</dbReference>
<comment type="caution">
    <text evidence="1">The sequence shown here is derived from an EMBL/GenBank/DDBJ whole genome shotgun (WGS) entry which is preliminary data.</text>
</comment>
<evidence type="ECO:0000313" key="1">
    <source>
        <dbReference type="EMBL" id="RRT38306.1"/>
    </source>
</evidence>